<dbReference type="Proteomes" id="UP000714275">
    <property type="component" value="Unassembled WGS sequence"/>
</dbReference>
<name>A0A9P7D5K8_9AGAM</name>
<evidence type="ECO:0000256" key="1">
    <source>
        <dbReference type="SAM" id="MobiDB-lite"/>
    </source>
</evidence>
<proteinExistence type="predicted"/>
<accession>A0A9P7D5K8</accession>
<dbReference type="AlphaFoldDB" id="A0A9P7D5K8"/>
<evidence type="ECO:0000313" key="2">
    <source>
        <dbReference type="EMBL" id="KAG1779958.1"/>
    </source>
</evidence>
<organism evidence="2 3">
    <name type="scientific">Suillus placidus</name>
    <dbReference type="NCBI Taxonomy" id="48579"/>
    <lineage>
        <taxon>Eukaryota</taxon>
        <taxon>Fungi</taxon>
        <taxon>Dikarya</taxon>
        <taxon>Basidiomycota</taxon>
        <taxon>Agaricomycotina</taxon>
        <taxon>Agaricomycetes</taxon>
        <taxon>Agaricomycetidae</taxon>
        <taxon>Boletales</taxon>
        <taxon>Suillineae</taxon>
        <taxon>Suillaceae</taxon>
        <taxon>Suillus</taxon>
    </lineage>
</organism>
<reference evidence="2" key="1">
    <citation type="journal article" date="2020" name="New Phytol.">
        <title>Comparative genomics reveals dynamic genome evolution in host specialist ectomycorrhizal fungi.</title>
        <authorList>
            <person name="Lofgren L.A."/>
            <person name="Nguyen N.H."/>
            <person name="Vilgalys R."/>
            <person name="Ruytinx J."/>
            <person name="Liao H.L."/>
            <person name="Branco S."/>
            <person name="Kuo A."/>
            <person name="LaButti K."/>
            <person name="Lipzen A."/>
            <person name="Andreopoulos W."/>
            <person name="Pangilinan J."/>
            <person name="Riley R."/>
            <person name="Hundley H."/>
            <person name="Na H."/>
            <person name="Barry K."/>
            <person name="Grigoriev I.V."/>
            <person name="Stajich J.E."/>
            <person name="Kennedy P.G."/>
        </authorList>
    </citation>
    <scope>NUCLEOTIDE SEQUENCE</scope>
    <source>
        <strain evidence="2">DOB743</strain>
    </source>
</reference>
<keyword evidence="3" id="KW-1185">Reference proteome</keyword>
<comment type="caution">
    <text evidence="2">The sequence shown here is derived from an EMBL/GenBank/DDBJ whole genome shotgun (WGS) entry which is preliminary data.</text>
</comment>
<dbReference type="EMBL" id="JABBWD010000010">
    <property type="protein sequence ID" value="KAG1779958.1"/>
    <property type="molecule type" value="Genomic_DNA"/>
</dbReference>
<evidence type="ECO:0000313" key="3">
    <source>
        <dbReference type="Proteomes" id="UP000714275"/>
    </source>
</evidence>
<protein>
    <submittedName>
        <fullName evidence="2">Uncharacterized protein</fullName>
    </submittedName>
</protein>
<gene>
    <name evidence="2" type="ORF">EV702DRAFT_1276882</name>
</gene>
<sequence>MTQKPPFETNTGNFSLNVFGVAGFFGGDEAIAAMKTIHHHKARKFLGWYNSPGSWDVGKKFGQLAKSRFWDWLFPGPDEEHTRFFELDGKQGPTYVASRFGSILEHTGHLAYFIMQKSKGELGVEVQEEIITKRNKMTIIKTQKVFECAVGSVAKKETPKDKKGPHKRKEEEMLPNREIPPCSKFYTLAAVLPIAVSFTTCALCGWTYDCIGSTRLKLQGVKSASTAPPGDGMLMDGDNIVLLLGKKEDVATITRGRFILEYDPWVKWRSKKVIKKRSVLGSDRNSDVEKGQNNSSPKQVAAPQKQVASPTKQGAISPKSGDERVRNECPAFLKPGKESDGDEPLMPGQEPIIDEYNAIGFCSLLLGIQLLAQLLVIPQGTLFGQIMFLTSFAASWAYNLCLSLINNDDIQEQLILEELHLKEKHMRTYIFLTRTSAAVFACLMLQPVDSVTGKYVVADKWGDLGFKPEIIIHKLILDDMQEWDTWREKAWDTWREKVLGVMKTREGSKDTCDGLLRMSSEEEKTFGEDDRNLLKLLLEGARFAYNLAMKEKSWLEEN</sequence>
<feature type="region of interest" description="Disordered" evidence="1">
    <location>
        <begin position="283"/>
        <end position="324"/>
    </location>
</feature>